<sequence>MTGPTTAEQHARPPRSEPGRDDEQSGRGPRLTRRRLIVVLAGVAVLFGLVLWLLYGSSWLKLTHVEVKGTDVLTPRQVTDAARAPIGSPLASLDTGAVAARVERRLPRVESVDVSRSWPHTLALEVTERTPALVMRKGAGFTEVDAHGVRFDTVAKAPSGVPLLKLSLDPAARSARFSTTRLLREAAVVRASLPREVAGETSELEVRSYDSVTVKLTGGITVMWGSGEDGAAKARALGALMKAVPKADHFDVSAPSAPAASAS</sequence>
<dbReference type="Gene3D" id="3.10.20.310">
    <property type="entry name" value="membrane protein fhac"/>
    <property type="match status" value="1"/>
</dbReference>
<evidence type="ECO:0000256" key="6">
    <source>
        <dbReference type="ARBA" id="ARBA00023136"/>
    </source>
</evidence>
<dbReference type="AlphaFoldDB" id="A0A940MBQ9"/>
<dbReference type="Proteomes" id="UP000670475">
    <property type="component" value="Unassembled WGS sequence"/>
</dbReference>
<dbReference type="RefSeq" id="WP_209342298.1">
    <property type="nucleotide sequence ID" value="NZ_JAGIQL010000096.1"/>
</dbReference>
<evidence type="ECO:0000256" key="5">
    <source>
        <dbReference type="ARBA" id="ARBA00022989"/>
    </source>
</evidence>
<evidence type="ECO:0000313" key="11">
    <source>
        <dbReference type="EMBL" id="MBP0460020.1"/>
    </source>
</evidence>
<proteinExistence type="inferred from homology"/>
<comment type="similarity">
    <text evidence="8">Belongs to the FtsQ/DivIB family. FtsQ subfamily.</text>
</comment>
<feature type="compositionally biased region" description="Basic and acidic residues" evidence="9">
    <location>
        <begin position="9"/>
        <end position="25"/>
    </location>
</feature>
<evidence type="ECO:0000256" key="1">
    <source>
        <dbReference type="ARBA" id="ARBA00004370"/>
    </source>
</evidence>
<dbReference type="Pfam" id="PF08478">
    <property type="entry name" value="POTRA_1"/>
    <property type="match status" value="1"/>
</dbReference>
<feature type="region of interest" description="Disordered" evidence="9">
    <location>
        <begin position="1"/>
        <end position="28"/>
    </location>
</feature>
<dbReference type="EMBL" id="JAGIQL010000096">
    <property type="protein sequence ID" value="MBP0460020.1"/>
    <property type="molecule type" value="Genomic_DNA"/>
</dbReference>
<feature type="domain" description="POTRA" evidence="10">
    <location>
        <begin position="60"/>
        <end position="129"/>
    </location>
</feature>
<evidence type="ECO:0000259" key="10">
    <source>
        <dbReference type="PROSITE" id="PS51779"/>
    </source>
</evidence>
<dbReference type="InterPro" id="IPR050487">
    <property type="entry name" value="FtsQ_DivIB"/>
</dbReference>
<keyword evidence="4 8" id="KW-0812">Transmembrane</keyword>
<keyword evidence="2 8" id="KW-1003">Cell membrane</keyword>
<protein>
    <recommendedName>
        <fullName evidence="8">Cell division protein FtsQ</fullName>
    </recommendedName>
</protein>
<evidence type="ECO:0000313" key="12">
    <source>
        <dbReference type="Proteomes" id="UP000670475"/>
    </source>
</evidence>
<dbReference type="HAMAP" id="MF_00911">
    <property type="entry name" value="FtsQ_subfam"/>
    <property type="match status" value="1"/>
</dbReference>
<keyword evidence="12" id="KW-1185">Reference proteome</keyword>
<dbReference type="InterPro" id="IPR034746">
    <property type="entry name" value="POTRA"/>
</dbReference>
<dbReference type="InterPro" id="IPR026579">
    <property type="entry name" value="FtsQ"/>
</dbReference>
<dbReference type="GO" id="GO:0005886">
    <property type="term" value="C:plasma membrane"/>
    <property type="evidence" value="ECO:0007669"/>
    <property type="project" value="UniProtKB-SubCell"/>
</dbReference>
<evidence type="ECO:0000256" key="9">
    <source>
        <dbReference type="SAM" id="MobiDB-lite"/>
    </source>
</evidence>
<dbReference type="Pfam" id="PF03799">
    <property type="entry name" value="FtsQ_DivIB_C"/>
    <property type="match status" value="1"/>
</dbReference>
<reference evidence="11" key="1">
    <citation type="submission" date="2021-03" db="EMBL/GenBank/DDBJ databases">
        <title>Whole genome sequence of Streptomyces bomunensis MMS17-BM035.</title>
        <authorList>
            <person name="Lee J.H."/>
        </authorList>
    </citation>
    <scope>NUCLEOTIDE SEQUENCE</scope>
    <source>
        <strain evidence="11">MMS17-BM035</strain>
    </source>
</reference>
<evidence type="ECO:0000256" key="7">
    <source>
        <dbReference type="ARBA" id="ARBA00023306"/>
    </source>
</evidence>
<dbReference type="PROSITE" id="PS51779">
    <property type="entry name" value="POTRA"/>
    <property type="match status" value="1"/>
</dbReference>
<keyword evidence="7 8" id="KW-0131">Cell cycle</keyword>
<accession>A0A940MBQ9</accession>
<dbReference type="GO" id="GO:0032153">
    <property type="term" value="C:cell division site"/>
    <property type="evidence" value="ECO:0007669"/>
    <property type="project" value="UniProtKB-UniRule"/>
</dbReference>
<comment type="function">
    <text evidence="8">Essential cell division protein.</text>
</comment>
<evidence type="ECO:0000256" key="3">
    <source>
        <dbReference type="ARBA" id="ARBA00022618"/>
    </source>
</evidence>
<comment type="caution">
    <text evidence="11">The sequence shown here is derived from an EMBL/GenBank/DDBJ whole genome shotgun (WGS) entry which is preliminary data.</text>
</comment>
<name>A0A940MBQ9_9ACTN</name>
<dbReference type="InterPro" id="IPR005548">
    <property type="entry name" value="Cell_div_FtsQ/DivIB_C"/>
</dbReference>
<keyword evidence="6 8" id="KW-0472">Membrane</keyword>
<keyword evidence="5 8" id="KW-1133">Transmembrane helix</keyword>
<dbReference type="GO" id="GO:0090529">
    <property type="term" value="P:cell septum assembly"/>
    <property type="evidence" value="ECO:0007669"/>
    <property type="project" value="InterPro"/>
</dbReference>
<evidence type="ECO:0000256" key="4">
    <source>
        <dbReference type="ARBA" id="ARBA00022692"/>
    </source>
</evidence>
<dbReference type="PANTHER" id="PTHR37820">
    <property type="entry name" value="CELL DIVISION PROTEIN DIVIB"/>
    <property type="match status" value="1"/>
</dbReference>
<evidence type="ECO:0000256" key="8">
    <source>
        <dbReference type="HAMAP-Rule" id="MF_00911"/>
    </source>
</evidence>
<keyword evidence="3 8" id="KW-0132">Cell division</keyword>
<feature type="transmembrane region" description="Helical" evidence="8">
    <location>
        <begin position="36"/>
        <end position="55"/>
    </location>
</feature>
<dbReference type="GO" id="GO:0043093">
    <property type="term" value="P:FtsZ-dependent cytokinesis"/>
    <property type="evidence" value="ECO:0007669"/>
    <property type="project" value="UniProtKB-UniRule"/>
</dbReference>
<evidence type="ECO:0000256" key="2">
    <source>
        <dbReference type="ARBA" id="ARBA00022475"/>
    </source>
</evidence>
<dbReference type="PANTHER" id="PTHR37820:SF1">
    <property type="entry name" value="CELL DIVISION PROTEIN FTSQ"/>
    <property type="match status" value="1"/>
</dbReference>
<dbReference type="InterPro" id="IPR013685">
    <property type="entry name" value="POTRA_FtsQ_type"/>
</dbReference>
<organism evidence="11 12">
    <name type="scientific">Streptomyces montanisoli</name>
    <dbReference type="NCBI Taxonomy" id="2798581"/>
    <lineage>
        <taxon>Bacteria</taxon>
        <taxon>Bacillati</taxon>
        <taxon>Actinomycetota</taxon>
        <taxon>Actinomycetes</taxon>
        <taxon>Kitasatosporales</taxon>
        <taxon>Streptomycetaceae</taxon>
        <taxon>Streptomyces</taxon>
    </lineage>
</organism>
<comment type="subcellular location">
    <subcellularLocation>
        <location evidence="8">Cell membrane</location>
        <topology evidence="8">Single-pass type II membrane protein</topology>
    </subcellularLocation>
    <subcellularLocation>
        <location evidence="1">Membrane</location>
    </subcellularLocation>
    <text evidence="8">Localizes to the division septum.</text>
</comment>
<gene>
    <name evidence="8" type="primary">ftsQ</name>
    <name evidence="11" type="ORF">JFN87_21345</name>
</gene>